<gene>
    <name evidence="2" type="ORF">ENT87_02820</name>
    <name evidence="3" type="ORF">ENU30_06085</name>
</gene>
<evidence type="ECO:0000256" key="1">
    <source>
        <dbReference type="SAM" id="Coils"/>
    </source>
</evidence>
<sequence length="120" mass="13944">MNFYKLHTLTVFLGGGRQKSENISKYRIGCTGMLSIEEKERILKMLEVDREFRYALMGLLGYKEVLERITALEERVIELDERVLRVEEKLGNLGRVMNVIAHRFGILTGEGFREAIEVCY</sequence>
<evidence type="ECO:0000313" key="3">
    <source>
        <dbReference type="EMBL" id="HGQ18525.1"/>
    </source>
</evidence>
<accession>A0A7J3I789</accession>
<proteinExistence type="predicted"/>
<dbReference type="AlphaFoldDB" id="A0A7J3I789"/>
<dbReference type="EMBL" id="DTAI01000081">
    <property type="protein sequence ID" value="HGN36467.1"/>
    <property type="molecule type" value="Genomic_DNA"/>
</dbReference>
<dbReference type="InterPro" id="IPR024271">
    <property type="entry name" value="DUF3782"/>
</dbReference>
<protein>
    <submittedName>
        <fullName evidence="2">DUF3782 domain-containing protein</fullName>
    </submittedName>
</protein>
<dbReference type="Pfam" id="PF12644">
    <property type="entry name" value="DUF3782"/>
    <property type="match status" value="1"/>
</dbReference>
<comment type="caution">
    <text evidence="2">The sequence shown here is derived from an EMBL/GenBank/DDBJ whole genome shotgun (WGS) entry which is preliminary data.</text>
</comment>
<feature type="coiled-coil region" evidence="1">
    <location>
        <begin position="62"/>
        <end position="89"/>
    </location>
</feature>
<evidence type="ECO:0000313" key="2">
    <source>
        <dbReference type="EMBL" id="HGN36467.1"/>
    </source>
</evidence>
<keyword evidence="1" id="KW-0175">Coiled coil</keyword>
<dbReference type="EMBL" id="DTBZ01000114">
    <property type="protein sequence ID" value="HGQ18525.1"/>
    <property type="molecule type" value="Genomic_DNA"/>
</dbReference>
<name>A0A7J3I789_9CREN</name>
<reference evidence="2" key="1">
    <citation type="journal article" date="2020" name="mSystems">
        <title>Genome- and Community-Level Interaction Insights into Carbon Utilization and Element Cycling Functions of Hydrothermarchaeota in Hydrothermal Sediment.</title>
        <authorList>
            <person name="Zhou Z."/>
            <person name="Liu Y."/>
            <person name="Xu W."/>
            <person name="Pan J."/>
            <person name="Luo Z.H."/>
            <person name="Li M."/>
        </authorList>
    </citation>
    <scope>NUCLEOTIDE SEQUENCE [LARGE SCALE GENOMIC DNA]</scope>
    <source>
        <strain evidence="2">SpSt-618</strain>
        <strain evidence="3">SpSt-657</strain>
    </source>
</reference>
<organism evidence="2">
    <name type="scientific">Ignisphaera aggregans</name>
    <dbReference type="NCBI Taxonomy" id="334771"/>
    <lineage>
        <taxon>Archaea</taxon>
        <taxon>Thermoproteota</taxon>
        <taxon>Thermoprotei</taxon>
        <taxon>Desulfurococcales</taxon>
        <taxon>Desulfurococcaceae</taxon>
        <taxon>Ignisphaera</taxon>
    </lineage>
</organism>